<keyword evidence="1" id="KW-1133">Transmembrane helix</keyword>
<feature type="transmembrane region" description="Helical" evidence="1">
    <location>
        <begin position="108"/>
        <end position="129"/>
    </location>
</feature>
<keyword evidence="3" id="KW-1185">Reference proteome</keyword>
<feature type="transmembrane region" description="Helical" evidence="1">
    <location>
        <begin position="77"/>
        <end position="102"/>
    </location>
</feature>
<reference evidence="2 3" key="1">
    <citation type="submission" date="2018-04" db="EMBL/GenBank/DDBJ databases">
        <title>Genomic Encyclopedia of Archaeal and Bacterial Type Strains, Phase II (KMG-II): from individual species to whole genera.</title>
        <authorList>
            <person name="Goeker M."/>
        </authorList>
    </citation>
    <scope>NUCLEOTIDE SEQUENCE [LARGE SCALE GENOMIC DNA]</scope>
    <source>
        <strain evidence="2 3">DSM 26809</strain>
    </source>
</reference>
<feature type="transmembrane region" description="Helical" evidence="1">
    <location>
        <begin position="141"/>
        <end position="161"/>
    </location>
</feature>
<proteinExistence type="predicted"/>
<comment type="caution">
    <text evidence="2">The sequence shown here is derived from an EMBL/GenBank/DDBJ whole genome shotgun (WGS) entry which is preliminary data.</text>
</comment>
<organism evidence="2 3">
    <name type="scientific">Mucilaginibacter yixingensis</name>
    <dbReference type="NCBI Taxonomy" id="1295612"/>
    <lineage>
        <taxon>Bacteria</taxon>
        <taxon>Pseudomonadati</taxon>
        <taxon>Bacteroidota</taxon>
        <taxon>Sphingobacteriia</taxon>
        <taxon>Sphingobacteriales</taxon>
        <taxon>Sphingobacteriaceae</taxon>
        <taxon>Mucilaginibacter</taxon>
    </lineage>
</organism>
<protein>
    <submittedName>
        <fullName evidence="2">Uncharacterized protein</fullName>
    </submittedName>
</protein>
<dbReference type="AlphaFoldDB" id="A0A2T5JA62"/>
<name>A0A2T5JA62_9SPHI</name>
<gene>
    <name evidence="2" type="ORF">C8P68_104393</name>
</gene>
<evidence type="ECO:0000313" key="2">
    <source>
        <dbReference type="EMBL" id="PTQ96899.1"/>
    </source>
</evidence>
<dbReference type="Proteomes" id="UP000244168">
    <property type="component" value="Unassembled WGS sequence"/>
</dbReference>
<dbReference type="EMBL" id="QAOQ01000004">
    <property type="protein sequence ID" value="PTQ96899.1"/>
    <property type="molecule type" value="Genomic_DNA"/>
</dbReference>
<sequence length="200" mass="22710">MQIKKSLLSFIIINIVYLVYFFLLMIWLKQPIIAFRAVPPVQLAANVVMVIQVVMSLLNLLIFAGLVFLLSSFKESFLISAAVAAYALLQIPANLIALLHLYAAVANWITVLNIVNMIALLWMIVGLFFVRNIAIRNYFRWFSICVLLSVLLSAALPYVYVKIGMDHFYINPGIIKLPSFVVSLILFLRIYGDQPKTKRL</sequence>
<feature type="transmembrane region" description="Helical" evidence="1">
    <location>
        <begin position="48"/>
        <end position="70"/>
    </location>
</feature>
<feature type="transmembrane region" description="Helical" evidence="1">
    <location>
        <begin position="7"/>
        <end position="28"/>
    </location>
</feature>
<keyword evidence="1" id="KW-0472">Membrane</keyword>
<feature type="transmembrane region" description="Helical" evidence="1">
    <location>
        <begin position="173"/>
        <end position="191"/>
    </location>
</feature>
<evidence type="ECO:0000256" key="1">
    <source>
        <dbReference type="SAM" id="Phobius"/>
    </source>
</evidence>
<dbReference type="RefSeq" id="WP_107828839.1">
    <property type="nucleotide sequence ID" value="NZ_CP160205.1"/>
</dbReference>
<evidence type="ECO:0000313" key="3">
    <source>
        <dbReference type="Proteomes" id="UP000244168"/>
    </source>
</evidence>
<accession>A0A2T5JA62</accession>
<keyword evidence="1" id="KW-0812">Transmembrane</keyword>